<sequence length="105" mass="12328">MYPHGASGRAGARQGWGLGWTGRGQRRLSKDMERRVAEQEVVQERRVVVKWGKKREQVYGVEEEMEEKRWKVITIFHFVSRGSVYRVEEEDEMGGRGRCRGWMGK</sequence>
<gene>
    <name evidence="2" type="ORF">Pcinc_009367</name>
</gene>
<protein>
    <submittedName>
        <fullName evidence="2">Uncharacterized protein</fullName>
    </submittedName>
</protein>
<name>A0AAE1G5E3_PETCI</name>
<evidence type="ECO:0000313" key="2">
    <source>
        <dbReference type="EMBL" id="KAK3886497.1"/>
    </source>
</evidence>
<proteinExistence type="predicted"/>
<evidence type="ECO:0000313" key="3">
    <source>
        <dbReference type="Proteomes" id="UP001286313"/>
    </source>
</evidence>
<accession>A0AAE1G5E3</accession>
<reference evidence="2" key="1">
    <citation type="submission" date="2023-10" db="EMBL/GenBank/DDBJ databases">
        <title>Genome assemblies of two species of porcelain crab, Petrolisthes cinctipes and Petrolisthes manimaculis (Anomura: Porcellanidae).</title>
        <authorList>
            <person name="Angst P."/>
        </authorList>
    </citation>
    <scope>NUCLEOTIDE SEQUENCE</scope>
    <source>
        <strain evidence="2">PB745_01</strain>
        <tissue evidence="2">Gill</tissue>
    </source>
</reference>
<dbReference type="AlphaFoldDB" id="A0AAE1G5E3"/>
<organism evidence="2 3">
    <name type="scientific">Petrolisthes cinctipes</name>
    <name type="common">Flat porcelain crab</name>
    <dbReference type="NCBI Taxonomy" id="88211"/>
    <lineage>
        <taxon>Eukaryota</taxon>
        <taxon>Metazoa</taxon>
        <taxon>Ecdysozoa</taxon>
        <taxon>Arthropoda</taxon>
        <taxon>Crustacea</taxon>
        <taxon>Multicrustacea</taxon>
        <taxon>Malacostraca</taxon>
        <taxon>Eumalacostraca</taxon>
        <taxon>Eucarida</taxon>
        <taxon>Decapoda</taxon>
        <taxon>Pleocyemata</taxon>
        <taxon>Anomura</taxon>
        <taxon>Galatheoidea</taxon>
        <taxon>Porcellanidae</taxon>
        <taxon>Petrolisthes</taxon>
    </lineage>
</organism>
<keyword evidence="3" id="KW-1185">Reference proteome</keyword>
<evidence type="ECO:0000256" key="1">
    <source>
        <dbReference type="SAM" id="MobiDB-lite"/>
    </source>
</evidence>
<dbReference type="EMBL" id="JAWQEG010000693">
    <property type="protein sequence ID" value="KAK3886497.1"/>
    <property type="molecule type" value="Genomic_DNA"/>
</dbReference>
<feature type="region of interest" description="Disordered" evidence="1">
    <location>
        <begin position="1"/>
        <end position="24"/>
    </location>
</feature>
<comment type="caution">
    <text evidence="2">The sequence shown here is derived from an EMBL/GenBank/DDBJ whole genome shotgun (WGS) entry which is preliminary data.</text>
</comment>
<dbReference type="Proteomes" id="UP001286313">
    <property type="component" value="Unassembled WGS sequence"/>
</dbReference>